<protein>
    <submittedName>
        <fullName evidence="4 5">Phenylalanine--tRNA ligase beta subunit, cytoplasmic-like</fullName>
    </submittedName>
</protein>
<dbReference type="Pfam" id="PF17759">
    <property type="entry name" value="tRNA_synthFbeta"/>
    <property type="match status" value="1"/>
</dbReference>
<reference evidence="3" key="1">
    <citation type="journal article" date="2015" name="Nat. Genet.">
        <title>The pineapple genome and the evolution of CAM photosynthesis.</title>
        <authorList>
            <person name="Ming R."/>
            <person name="VanBuren R."/>
            <person name="Wai C.M."/>
            <person name="Tang H."/>
            <person name="Schatz M.C."/>
            <person name="Bowers J.E."/>
            <person name="Lyons E."/>
            <person name="Wang M.L."/>
            <person name="Chen J."/>
            <person name="Biggers E."/>
            <person name="Zhang J."/>
            <person name="Huang L."/>
            <person name="Zhang L."/>
            <person name="Miao W."/>
            <person name="Zhang J."/>
            <person name="Ye Z."/>
            <person name="Miao C."/>
            <person name="Lin Z."/>
            <person name="Wang H."/>
            <person name="Zhou H."/>
            <person name="Yim W.C."/>
            <person name="Priest H.D."/>
            <person name="Zheng C."/>
            <person name="Woodhouse M."/>
            <person name="Edger P.P."/>
            <person name="Guyot R."/>
            <person name="Guo H.B."/>
            <person name="Guo H."/>
            <person name="Zheng G."/>
            <person name="Singh R."/>
            <person name="Sharma A."/>
            <person name="Min X."/>
            <person name="Zheng Y."/>
            <person name="Lee H."/>
            <person name="Gurtowski J."/>
            <person name="Sedlazeck F.J."/>
            <person name="Harkess A."/>
            <person name="McKain M.R."/>
            <person name="Liao Z."/>
            <person name="Fang J."/>
            <person name="Liu J."/>
            <person name="Zhang X."/>
            <person name="Zhang Q."/>
            <person name="Hu W."/>
            <person name="Qin Y."/>
            <person name="Wang K."/>
            <person name="Chen L.Y."/>
            <person name="Shirley N."/>
            <person name="Lin Y.R."/>
            <person name="Liu L.Y."/>
            <person name="Hernandez A.G."/>
            <person name="Wright C.L."/>
            <person name="Bulone V."/>
            <person name="Tuskan G.A."/>
            <person name="Heath K."/>
            <person name="Zee F."/>
            <person name="Moore P.H."/>
            <person name="Sunkar R."/>
            <person name="Leebens-Mack J.H."/>
            <person name="Mockler T."/>
            <person name="Bennetzen J.L."/>
            <person name="Freeling M."/>
            <person name="Sankoff D."/>
            <person name="Paterson A.H."/>
            <person name="Zhu X."/>
            <person name="Yang X."/>
            <person name="Smith J.A."/>
            <person name="Cushman J.C."/>
            <person name="Paull R.E."/>
            <person name="Yu Q."/>
        </authorList>
    </citation>
    <scope>NUCLEOTIDE SEQUENCE [LARGE SCALE GENOMIC DNA]</scope>
    <source>
        <strain evidence="3">cv. F153</strain>
    </source>
</reference>
<dbReference type="InterPro" id="IPR041616">
    <property type="entry name" value="PheRS_beta_core"/>
</dbReference>
<dbReference type="GO" id="GO:0004826">
    <property type="term" value="F:phenylalanine-tRNA ligase activity"/>
    <property type="evidence" value="ECO:0007669"/>
    <property type="project" value="InterPro"/>
</dbReference>
<dbReference type="GeneID" id="109721296"/>
<dbReference type="AlphaFoldDB" id="A0A6P5G726"/>
<keyword evidence="1" id="KW-0812">Transmembrane</keyword>
<keyword evidence="1" id="KW-1133">Transmembrane helix</keyword>
<dbReference type="InterPro" id="IPR045060">
    <property type="entry name" value="Phe-tRNA-ligase_IIc_bsu"/>
</dbReference>
<dbReference type="Gene3D" id="3.30.930.10">
    <property type="entry name" value="Bira Bifunctional Protein, Domain 2"/>
    <property type="match status" value="1"/>
</dbReference>
<keyword evidence="1" id="KW-0472">Membrane</keyword>
<proteinExistence type="predicted"/>
<evidence type="ECO:0000256" key="1">
    <source>
        <dbReference type="SAM" id="Phobius"/>
    </source>
</evidence>
<dbReference type="GO" id="GO:0006432">
    <property type="term" value="P:phenylalanyl-tRNA aminoacylation"/>
    <property type="evidence" value="ECO:0007669"/>
    <property type="project" value="InterPro"/>
</dbReference>
<sequence length="110" mass="12553">MPPTEINFVPLKQVARAGYLEVLTWILCSHEENFSTLKREDDGKKAVIIVNPRSSKFEVVRTSLTSCLLKTLKHNIDHPRAIKVLCADPMWLIILLFCAVSSVYLKLVTW</sequence>
<dbReference type="SUPFAM" id="SSF55681">
    <property type="entry name" value="Class II aaRS and biotin synthetases"/>
    <property type="match status" value="1"/>
</dbReference>
<keyword evidence="3" id="KW-1185">Reference proteome</keyword>
<dbReference type="GO" id="GO:0009328">
    <property type="term" value="C:phenylalanine-tRNA ligase complex"/>
    <property type="evidence" value="ECO:0007669"/>
    <property type="project" value="TreeGrafter"/>
</dbReference>
<dbReference type="PANTHER" id="PTHR10947:SF0">
    <property type="entry name" value="PHENYLALANINE--TRNA LIGASE BETA SUBUNIT"/>
    <property type="match status" value="1"/>
</dbReference>
<evidence type="ECO:0000313" key="3">
    <source>
        <dbReference type="Proteomes" id="UP000515123"/>
    </source>
</evidence>
<dbReference type="OrthoDB" id="1698572at2759"/>
<feature type="transmembrane region" description="Helical" evidence="1">
    <location>
        <begin position="90"/>
        <end position="107"/>
    </location>
</feature>
<gene>
    <name evidence="4 5" type="primary">LOC109721296</name>
</gene>
<name>A0A6P5G726_ANACO</name>
<reference evidence="4 5" key="2">
    <citation type="submission" date="2025-04" db="UniProtKB">
        <authorList>
            <consortium name="RefSeq"/>
        </authorList>
    </citation>
    <scope>IDENTIFICATION</scope>
    <source>
        <tissue evidence="4 5">Leaf</tissue>
    </source>
</reference>
<dbReference type="PANTHER" id="PTHR10947">
    <property type="entry name" value="PHENYLALANYL-TRNA SYNTHETASE BETA CHAIN AND LEUCINE-RICH REPEAT-CONTAINING PROTEIN 47"/>
    <property type="match status" value="1"/>
</dbReference>
<accession>A0A6P5G726</accession>
<dbReference type="Proteomes" id="UP000515123">
    <property type="component" value="Linkage group 15"/>
</dbReference>
<dbReference type="InterPro" id="IPR045864">
    <property type="entry name" value="aa-tRNA-synth_II/BPL/LPL"/>
</dbReference>
<dbReference type="RefSeq" id="XP_020104412.1">
    <property type="nucleotide sequence ID" value="XM_020248823.1"/>
</dbReference>
<dbReference type="RefSeq" id="XP_020104411.1">
    <property type="nucleotide sequence ID" value="XM_020248822.1"/>
</dbReference>
<feature type="domain" description="Phenylalanyl tRNA synthetase beta chain core" evidence="2">
    <location>
        <begin position="13"/>
        <end position="79"/>
    </location>
</feature>
<organism evidence="4">
    <name type="scientific">Ananas comosus</name>
    <name type="common">Pineapple</name>
    <name type="synonym">Ananas ananas</name>
    <dbReference type="NCBI Taxonomy" id="4615"/>
    <lineage>
        <taxon>Eukaryota</taxon>
        <taxon>Viridiplantae</taxon>
        <taxon>Streptophyta</taxon>
        <taxon>Embryophyta</taxon>
        <taxon>Tracheophyta</taxon>
        <taxon>Spermatophyta</taxon>
        <taxon>Magnoliopsida</taxon>
        <taxon>Liliopsida</taxon>
        <taxon>Poales</taxon>
        <taxon>Bromeliaceae</taxon>
        <taxon>Bromelioideae</taxon>
        <taxon>Ananas</taxon>
    </lineage>
</organism>
<evidence type="ECO:0000313" key="4">
    <source>
        <dbReference type="RefSeq" id="XP_020104411.1"/>
    </source>
</evidence>
<evidence type="ECO:0000313" key="5">
    <source>
        <dbReference type="RefSeq" id="XP_020104412.1"/>
    </source>
</evidence>
<evidence type="ECO:0000259" key="2">
    <source>
        <dbReference type="Pfam" id="PF17759"/>
    </source>
</evidence>